<evidence type="ECO:0000313" key="5">
    <source>
        <dbReference type="EMBL" id="SFK32113.1"/>
    </source>
</evidence>
<evidence type="ECO:0000256" key="2">
    <source>
        <dbReference type="ARBA" id="ARBA00022598"/>
    </source>
</evidence>
<name>A0A1I3YK09_9HYPH</name>
<evidence type="ECO:0000256" key="1">
    <source>
        <dbReference type="ARBA" id="ARBA00006432"/>
    </source>
</evidence>
<evidence type="ECO:0000313" key="6">
    <source>
        <dbReference type="Proteomes" id="UP000199598"/>
    </source>
</evidence>
<keyword evidence="2" id="KW-0436">Ligase</keyword>
<dbReference type="InterPro" id="IPR000873">
    <property type="entry name" value="AMP-dep_synth/lig_dom"/>
</dbReference>
<dbReference type="InterPro" id="IPR042099">
    <property type="entry name" value="ANL_N_sf"/>
</dbReference>
<comment type="caution">
    <text evidence="5">The sequence shown here is derived from an EMBL/GenBank/DDBJ whole genome shotgun (WGS) entry which is preliminary data.</text>
</comment>
<dbReference type="InterPro" id="IPR025110">
    <property type="entry name" value="AMP-bd_C"/>
</dbReference>
<dbReference type="Pfam" id="PF00501">
    <property type="entry name" value="AMP-binding"/>
    <property type="match status" value="1"/>
</dbReference>
<feature type="domain" description="AMP-binding enzyme C-terminal" evidence="4">
    <location>
        <begin position="420"/>
        <end position="495"/>
    </location>
</feature>
<dbReference type="SUPFAM" id="SSF56801">
    <property type="entry name" value="Acetyl-CoA synthetase-like"/>
    <property type="match status" value="1"/>
</dbReference>
<dbReference type="Pfam" id="PF13193">
    <property type="entry name" value="AMP-binding_C"/>
    <property type="match status" value="1"/>
</dbReference>
<dbReference type="InterPro" id="IPR045851">
    <property type="entry name" value="AMP-bd_C_sf"/>
</dbReference>
<organism evidence="5 6">
    <name type="scientific">Pseudovibrio ascidiaceicola</name>
    <dbReference type="NCBI Taxonomy" id="285279"/>
    <lineage>
        <taxon>Bacteria</taxon>
        <taxon>Pseudomonadati</taxon>
        <taxon>Pseudomonadota</taxon>
        <taxon>Alphaproteobacteria</taxon>
        <taxon>Hyphomicrobiales</taxon>
        <taxon>Stappiaceae</taxon>
        <taxon>Pseudovibrio</taxon>
    </lineage>
</organism>
<dbReference type="PROSITE" id="PS00455">
    <property type="entry name" value="AMP_BINDING"/>
    <property type="match status" value="1"/>
</dbReference>
<dbReference type="Proteomes" id="UP000199598">
    <property type="component" value="Unassembled WGS sequence"/>
</dbReference>
<dbReference type="Gene3D" id="3.40.50.12780">
    <property type="entry name" value="N-terminal domain of ligase-like"/>
    <property type="match status" value="1"/>
</dbReference>
<dbReference type="Gene3D" id="3.30.300.30">
    <property type="match status" value="1"/>
</dbReference>
<proteinExistence type="inferred from homology"/>
<dbReference type="InterPro" id="IPR020845">
    <property type="entry name" value="AMP-binding_CS"/>
</dbReference>
<evidence type="ECO:0000259" key="3">
    <source>
        <dbReference type="Pfam" id="PF00501"/>
    </source>
</evidence>
<keyword evidence="6" id="KW-1185">Reference proteome</keyword>
<sequence>MNLAEWLARTARITPDAPALFHGTQLVATYGEFGARSAAIAGSLQRDYGVAKGDRVAIFMKNRTEYLEASYGIWWSGAAAIPINAKLHPKEAAWIIENAEATAVFISDDVGEDLIKEIDQSKIKVISVDQDSYKQMLSAEPLGQPVPIDAQDMVWLFYTSGTTGRPKGVMMSSQNIQSMMLGYYAGIGTPTHEDATLYAAPMSHGAGIYSFMHVVAGGRHVCPVSGGFDAAEILEIAPQIGRIAMFAAPTMVHRLVEVAKATGATGEGLDTIIYAGGPMYFADIVEAVDVLGPRFAQIYGQGECPMGITVLSREQVCDRKHARWEERLKSVGVAQVVSNVRVVGEDMKDLPVGEIGEIVVSGSAVMLGYWHNEEATASTVVDGWLKTGDMGALDEEGFLTLHDRSKDMIISGGSNIYPREVEEILLMHPDVSEVAVVGRFHEEWGEEVVAIISPEKGKTVDFAELDQLCIDNIARFKRPKQYVAMDQLPKNNYGKILKRDLREMLKGPQRGGSV</sequence>
<dbReference type="PANTHER" id="PTHR43201">
    <property type="entry name" value="ACYL-COA SYNTHETASE"/>
    <property type="match status" value="1"/>
</dbReference>
<dbReference type="PANTHER" id="PTHR43201:SF5">
    <property type="entry name" value="MEDIUM-CHAIN ACYL-COA LIGASE ACSF2, MITOCHONDRIAL"/>
    <property type="match status" value="1"/>
</dbReference>
<dbReference type="RefSeq" id="WP_093518656.1">
    <property type="nucleotide sequence ID" value="NZ_FOSK01000004.1"/>
</dbReference>
<reference evidence="5 6" key="1">
    <citation type="submission" date="2016-10" db="EMBL/GenBank/DDBJ databases">
        <authorList>
            <person name="Varghese N."/>
            <person name="Submissions S."/>
        </authorList>
    </citation>
    <scope>NUCLEOTIDE SEQUENCE [LARGE SCALE GENOMIC DNA]</scope>
    <source>
        <strain evidence="5 6">DSM 16392</strain>
    </source>
</reference>
<gene>
    <name evidence="5" type="ORF">SAMN04488518_10474</name>
</gene>
<accession>A0A1I3YK09</accession>
<dbReference type="EMBL" id="FOSK01000004">
    <property type="protein sequence ID" value="SFK32113.1"/>
    <property type="molecule type" value="Genomic_DNA"/>
</dbReference>
<feature type="domain" description="AMP-dependent synthetase/ligase" evidence="3">
    <location>
        <begin position="8"/>
        <end position="370"/>
    </location>
</feature>
<protein>
    <submittedName>
        <fullName evidence="5">Long-chain acyl-CoA synthetase</fullName>
    </submittedName>
</protein>
<comment type="similarity">
    <text evidence="1">Belongs to the ATP-dependent AMP-binding enzyme family.</text>
</comment>
<evidence type="ECO:0000259" key="4">
    <source>
        <dbReference type="Pfam" id="PF13193"/>
    </source>
</evidence>